<protein>
    <submittedName>
        <fullName evidence="1">Uncharacterized protein</fullName>
    </submittedName>
</protein>
<name>A0A371E827_MUCPR</name>
<gene>
    <name evidence="1" type="ORF">CR513_59520</name>
</gene>
<accession>A0A371E827</accession>
<organism evidence="1 2">
    <name type="scientific">Mucuna pruriens</name>
    <name type="common">Velvet bean</name>
    <name type="synonym">Dolichos pruriens</name>
    <dbReference type="NCBI Taxonomy" id="157652"/>
    <lineage>
        <taxon>Eukaryota</taxon>
        <taxon>Viridiplantae</taxon>
        <taxon>Streptophyta</taxon>
        <taxon>Embryophyta</taxon>
        <taxon>Tracheophyta</taxon>
        <taxon>Spermatophyta</taxon>
        <taxon>Magnoliopsida</taxon>
        <taxon>eudicotyledons</taxon>
        <taxon>Gunneridae</taxon>
        <taxon>Pentapetalae</taxon>
        <taxon>rosids</taxon>
        <taxon>fabids</taxon>
        <taxon>Fabales</taxon>
        <taxon>Fabaceae</taxon>
        <taxon>Papilionoideae</taxon>
        <taxon>50 kb inversion clade</taxon>
        <taxon>NPAAA clade</taxon>
        <taxon>indigoferoid/millettioid clade</taxon>
        <taxon>Phaseoleae</taxon>
        <taxon>Mucuna</taxon>
    </lineage>
</organism>
<reference evidence="1" key="1">
    <citation type="submission" date="2018-05" db="EMBL/GenBank/DDBJ databases">
        <title>Draft genome of Mucuna pruriens seed.</title>
        <authorList>
            <person name="Nnadi N.E."/>
            <person name="Vos R."/>
            <person name="Hasami M.H."/>
            <person name="Devisetty U.K."/>
            <person name="Aguiy J.C."/>
        </authorList>
    </citation>
    <scope>NUCLEOTIDE SEQUENCE [LARGE SCALE GENOMIC DNA]</scope>
    <source>
        <strain evidence="1">JCA_2017</strain>
    </source>
</reference>
<dbReference type="EMBL" id="QJKJ01015642">
    <property type="protein sequence ID" value="RDX62182.1"/>
    <property type="molecule type" value="Genomic_DNA"/>
</dbReference>
<evidence type="ECO:0000313" key="1">
    <source>
        <dbReference type="EMBL" id="RDX62182.1"/>
    </source>
</evidence>
<evidence type="ECO:0000313" key="2">
    <source>
        <dbReference type="Proteomes" id="UP000257109"/>
    </source>
</evidence>
<keyword evidence="2" id="KW-1185">Reference proteome</keyword>
<dbReference type="OrthoDB" id="1932348at2759"/>
<sequence length="65" mass="7412">MGYLQLTHGGIDEVKKKLTNEEMINKLLRCLNKTSKPKVIAIIESKVMKTIDLSTLFANLKEHEI</sequence>
<feature type="non-terminal residue" evidence="1">
    <location>
        <position position="1"/>
    </location>
</feature>
<dbReference type="Proteomes" id="UP000257109">
    <property type="component" value="Unassembled WGS sequence"/>
</dbReference>
<dbReference type="AlphaFoldDB" id="A0A371E827"/>
<comment type="caution">
    <text evidence="1">The sequence shown here is derived from an EMBL/GenBank/DDBJ whole genome shotgun (WGS) entry which is preliminary data.</text>
</comment>
<proteinExistence type="predicted"/>